<dbReference type="InterPro" id="IPR012341">
    <property type="entry name" value="6hp_glycosidase-like_sf"/>
</dbReference>
<dbReference type="Pfam" id="PF06202">
    <property type="entry name" value="GDE_C"/>
    <property type="match status" value="1"/>
</dbReference>
<dbReference type="EMBL" id="JADILY010000040">
    <property type="protein sequence ID" value="MBO8481303.1"/>
    <property type="molecule type" value="Genomic_DNA"/>
</dbReference>
<evidence type="ECO:0000259" key="1">
    <source>
        <dbReference type="Pfam" id="PF06202"/>
    </source>
</evidence>
<dbReference type="InterPro" id="IPR008928">
    <property type="entry name" value="6-hairpin_glycosidase_sf"/>
</dbReference>
<dbReference type="AlphaFoldDB" id="A0A9D9J181"/>
<accession>A0A9D9J181</accession>
<evidence type="ECO:0000313" key="3">
    <source>
        <dbReference type="EMBL" id="MBO8481303.1"/>
    </source>
</evidence>
<protein>
    <submittedName>
        <fullName evidence="3">Glycogen debranching enzyme N-terminal domain-containing protein</fullName>
    </submittedName>
</protein>
<dbReference type="Pfam" id="PF12439">
    <property type="entry name" value="GDE_N"/>
    <property type="match status" value="1"/>
</dbReference>
<gene>
    <name evidence="3" type="ORF">IAC87_02005</name>
</gene>
<dbReference type="PANTHER" id="PTHR10569">
    <property type="entry name" value="GLYCOGEN DEBRANCHING ENZYME"/>
    <property type="match status" value="1"/>
</dbReference>
<dbReference type="SUPFAM" id="SSF48208">
    <property type="entry name" value="Six-hairpin glycosidases"/>
    <property type="match status" value="1"/>
</dbReference>
<reference evidence="3" key="2">
    <citation type="journal article" date="2021" name="PeerJ">
        <title>Extensive microbial diversity within the chicken gut microbiome revealed by metagenomics and culture.</title>
        <authorList>
            <person name="Gilroy R."/>
            <person name="Ravi A."/>
            <person name="Getino M."/>
            <person name="Pursley I."/>
            <person name="Horton D.L."/>
            <person name="Alikhan N.F."/>
            <person name="Baker D."/>
            <person name="Gharbi K."/>
            <person name="Hall N."/>
            <person name="Watson M."/>
            <person name="Adriaenssens E.M."/>
            <person name="Foster-Nyarko E."/>
            <person name="Jarju S."/>
            <person name="Secka A."/>
            <person name="Antonio M."/>
            <person name="Oren A."/>
            <person name="Chaudhuri R.R."/>
            <person name="La Ragione R."/>
            <person name="Hildebrand F."/>
            <person name="Pallen M.J."/>
        </authorList>
    </citation>
    <scope>NUCLEOTIDE SEQUENCE</scope>
    <source>
        <strain evidence="3">B3-2255</strain>
    </source>
</reference>
<dbReference type="InterPro" id="IPR010401">
    <property type="entry name" value="AGL/Gdb1"/>
</dbReference>
<proteinExistence type="predicted"/>
<dbReference type="InterPro" id="IPR032790">
    <property type="entry name" value="GDE_C"/>
</dbReference>
<dbReference type="InterPro" id="IPR024742">
    <property type="entry name" value="Glycogen_debranch_N"/>
</dbReference>
<dbReference type="GO" id="GO:0004135">
    <property type="term" value="F:amylo-alpha-1,6-glucosidase activity"/>
    <property type="evidence" value="ECO:0007669"/>
    <property type="project" value="InterPro"/>
</dbReference>
<evidence type="ECO:0000313" key="4">
    <source>
        <dbReference type="Proteomes" id="UP000823772"/>
    </source>
</evidence>
<feature type="domain" description="Glycogen debranching enzyme C-terminal" evidence="1">
    <location>
        <begin position="276"/>
        <end position="633"/>
    </location>
</feature>
<organism evidence="3 4">
    <name type="scientific">Candidatus Merdivivens faecigallinarum</name>
    <dbReference type="NCBI Taxonomy" id="2840871"/>
    <lineage>
        <taxon>Bacteria</taxon>
        <taxon>Pseudomonadati</taxon>
        <taxon>Bacteroidota</taxon>
        <taxon>Bacteroidia</taxon>
        <taxon>Bacteroidales</taxon>
        <taxon>Muribaculaceae</taxon>
        <taxon>Muribaculaceae incertae sedis</taxon>
        <taxon>Candidatus Merdivivens</taxon>
    </lineage>
</organism>
<sequence length="644" mass="72897">MAYIKFNKSELVNLEYALRRELIAGSSTGSYGNTTICMCNTRKYHALLAVPVYNFGGGRYVLLSSLDETLRHGGKEFHLGIHAYGDIYEPRGHKYIRDFEMDPNPVITYEVGGMVLRKSLLFSPDSNQIMIKYTFVDAPADTTMSLSPFLAFRRTHSLTHKNGEANTSYREIDNGVAYNMYGGFPDLNLQFSEKFEYSHNPLWYMGITYSDEYRRGFDCKEDLLVPGSFTFHVKRGTTVVVSASTDMVNPKGIKSRFTRVLSGMIPADSYENLLLASARMMVWNTPRGSRQIYAGYSWLKPGLLRETVIALPGIALYGLKNRKLFEEILDSLIAENQERLFFRTTQIEAPILLTDTIQQYMHYGADPRKLWAKYGSTLKGILESYLPGKRAEAAMHPNGLIWAQKDNVALTWMNTYIDGRPVNERPGYQVEINAMWYNAVCFVVDMESRYGTDEGAVSFWTSVRNSIKDNFTKTFWSDSLGHLADYVGPDGMSQETRPNQLYAVALDYSPVDEFVQAAVMRVVRRELLTSRGIRTLSPKDRRYKGVYEGNQNMRDEASYNGCTRPFLLGIYVKAAYRLFGKSTESQAESLIEGFGEDLNVHGVGTFSEIYDGDPPHYPHGAISSALTVAEIIRVKSLIDKNRGE</sequence>
<name>A0A9D9J181_9BACT</name>
<feature type="domain" description="Glycogen debranching enzyme bacterial and archaeal type N-terminal" evidence="2">
    <location>
        <begin position="20"/>
        <end position="239"/>
    </location>
</feature>
<dbReference type="GO" id="GO:0004134">
    <property type="term" value="F:4-alpha-glucanotransferase activity"/>
    <property type="evidence" value="ECO:0007669"/>
    <property type="project" value="InterPro"/>
</dbReference>
<comment type="caution">
    <text evidence="3">The sequence shown here is derived from an EMBL/GenBank/DDBJ whole genome shotgun (WGS) entry which is preliminary data.</text>
</comment>
<dbReference type="PANTHER" id="PTHR10569:SF2">
    <property type="entry name" value="GLYCOGEN DEBRANCHING ENZYME"/>
    <property type="match status" value="1"/>
</dbReference>
<dbReference type="Proteomes" id="UP000823772">
    <property type="component" value="Unassembled WGS sequence"/>
</dbReference>
<evidence type="ECO:0000259" key="2">
    <source>
        <dbReference type="Pfam" id="PF12439"/>
    </source>
</evidence>
<dbReference type="Gene3D" id="1.50.10.10">
    <property type="match status" value="1"/>
</dbReference>
<dbReference type="GO" id="GO:0005980">
    <property type="term" value="P:glycogen catabolic process"/>
    <property type="evidence" value="ECO:0007669"/>
    <property type="project" value="InterPro"/>
</dbReference>
<reference evidence="3" key="1">
    <citation type="submission" date="2020-10" db="EMBL/GenBank/DDBJ databases">
        <authorList>
            <person name="Gilroy R."/>
        </authorList>
    </citation>
    <scope>NUCLEOTIDE SEQUENCE</scope>
    <source>
        <strain evidence="3">B3-2255</strain>
    </source>
</reference>